<feature type="domain" description="Nucleotidyltransferase-like" evidence="1">
    <location>
        <begin position="11"/>
        <end position="187"/>
    </location>
</feature>
<sequence length="228" mass="26629">MEKKQSELCLEILTRFHNAGILDNFILIGSWCVYFYKDYFSNVPYIDQATLKTRDLDFLINDPSKIRNKVDIPELLKDLGFVTIFNRSKGYIKLDHPNLILEFLVPEKGKSINKPYPLPKLGLNATPLRFLNFLSSNTIKIRMKGFYLTLPHPANFALHKLIIFQRRLKKEKAIKDRNVAIEILKILINKGESSIIKNVFNSIPQKWQKKIREGLKESEDREILEVLK</sequence>
<dbReference type="Pfam" id="PF12281">
    <property type="entry name" value="NTP_transf_8"/>
    <property type="match status" value="1"/>
</dbReference>
<dbReference type="STRING" id="1817883.A3G31_07380"/>
<evidence type="ECO:0000313" key="2">
    <source>
        <dbReference type="EMBL" id="OGL53323.1"/>
    </source>
</evidence>
<dbReference type="Proteomes" id="UP000178082">
    <property type="component" value="Unassembled WGS sequence"/>
</dbReference>
<proteinExistence type="predicted"/>
<accession>A0A1F7SHP0</accession>
<name>A0A1F7SHP0_9BACT</name>
<dbReference type="InterPro" id="IPR058575">
    <property type="entry name" value="NTP_transf_8_dom"/>
</dbReference>
<dbReference type="EMBL" id="MGDI01000025">
    <property type="protein sequence ID" value="OGL53323.1"/>
    <property type="molecule type" value="Genomic_DNA"/>
</dbReference>
<evidence type="ECO:0000259" key="1">
    <source>
        <dbReference type="Pfam" id="PF12281"/>
    </source>
</evidence>
<reference evidence="2 3" key="1">
    <citation type="journal article" date="2016" name="Nat. Commun.">
        <title>Thousands of microbial genomes shed light on interconnected biogeochemical processes in an aquifer system.</title>
        <authorList>
            <person name="Anantharaman K."/>
            <person name="Brown C.T."/>
            <person name="Hug L.A."/>
            <person name="Sharon I."/>
            <person name="Castelle C.J."/>
            <person name="Probst A.J."/>
            <person name="Thomas B.C."/>
            <person name="Singh A."/>
            <person name="Wilkins M.J."/>
            <person name="Karaoz U."/>
            <person name="Brodie E.L."/>
            <person name="Williams K.H."/>
            <person name="Hubbard S.S."/>
            <person name="Banfield J.F."/>
        </authorList>
    </citation>
    <scope>NUCLEOTIDE SEQUENCE [LARGE SCALE GENOMIC DNA]</scope>
</reference>
<dbReference type="AlphaFoldDB" id="A0A1F7SHP0"/>
<protein>
    <recommendedName>
        <fullName evidence="1">Nucleotidyltransferase-like domain-containing protein</fullName>
    </recommendedName>
</protein>
<evidence type="ECO:0000313" key="3">
    <source>
        <dbReference type="Proteomes" id="UP000178082"/>
    </source>
</evidence>
<organism evidence="2 3">
    <name type="scientific">Candidatus Schekmanbacteria bacterium RIFCSPLOWO2_12_FULL_38_15</name>
    <dbReference type="NCBI Taxonomy" id="1817883"/>
    <lineage>
        <taxon>Bacteria</taxon>
        <taxon>Candidatus Schekmaniibacteriota</taxon>
    </lineage>
</organism>
<gene>
    <name evidence="2" type="ORF">A3G31_07380</name>
</gene>
<comment type="caution">
    <text evidence="2">The sequence shown here is derived from an EMBL/GenBank/DDBJ whole genome shotgun (WGS) entry which is preliminary data.</text>
</comment>